<sequence>MKNQIQFRYVLNDSWFASSENMRFIKGEQNKDFIMPLKDNRKM</sequence>
<dbReference type="PATRIC" id="fig|927668.3.peg.5369"/>
<reference evidence="1 2" key="1">
    <citation type="journal article" date="2013" name="Proc. Natl. Acad. Sci. U.S.A.">
        <title>Improving the coverage of the cyanobacterial phylum using diversity-driven genome sequencing.</title>
        <authorList>
            <person name="Shih P.M."/>
            <person name="Wu D."/>
            <person name="Latifi A."/>
            <person name="Axen S.D."/>
            <person name="Fewer D.P."/>
            <person name="Talla E."/>
            <person name="Calteau A."/>
            <person name="Cai F."/>
            <person name="Tandeau de Marsac N."/>
            <person name="Rippka R."/>
            <person name="Herdman M."/>
            <person name="Sivonen K."/>
            <person name="Coursin T."/>
            <person name="Laurent T."/>
            <person name="Goodwin L."/>
            <person name="Nolan M."/>
            <person name="Davenport K.W."/>
            <person name="Han C.S."/>
            <person name="Rubin E.M."/>
            <person name="Eisen J.A."/>
            <person name="Woyke T."/>
            <person name="Gugger M."/>
            <person name="Kerfeld C.A."/>
        </authorList>
    </citation>
    <scope>NUCLEOTIDE SEQUENCE [LARGE SCALE GENOMIC DNA]</scope>
    <source>
        <strain evidence="1 2">PCC 7429</strain>
    </source>
</reference>
<dbReference type="Proteomes" id="UP000011201">
    <property type="component" value="Unassembled WGS sequence"/>
</dbReference>
<gene>
    <name evidence="1" type="ORF">Pse7429DRAFT_4753</name>
</gene>
<accession>L8MRS9</accession>
<comment type="caution">
    <text evidence="1">The sequence shown here is derived from an EMBL/GenBank/DDBJ whole genome shotgun (WGS) entry which is preliminary data.</text>
</comment>
<protein>
    <submittedName>
        <fullName evidence="1">Transposase IS4 family protein</fullName>
    </submittedName>
</protein>
<proteinExistence type="predicted"/>
<name>L8MRS9_9CYAN</name>
<keyword evidence="2" id="KW-1185">Reference proteome</keyword>
<evidence type="ECO:0000313" key="2">
    <source>
        <dbReference type="Proteomes" id="UP000011201"/>
    </source>
</evidence>
<evidence type="ECO:0000313" key="1">
    <source>
        <dbReference type="EMBL" id="ELS30141.1"/>
    </source>
</evidence>
<dbReference type="EMBL" id="ALWB01000444">
    <property type="protein sequence ID" value="ELS30141.1"/>
    <property type="molecule type" value="Genomic_DNA"/>
</dbReference>
<dbReference type="AlphaFoldDB" id="L8MRS9"/>
<organism evidence="1 2">
    <name type="scientific">Pseudanabaena biceps PCC 7429</name>
    <dbReference type="NCBI Taxonomy" id="927668"/>
    <lineage>
        <taxon>Bacteria</taxon>
        <taxon>Bacillati</taxon>
        <taxon>Cyanobacteriota</taxon>
        <taxon>Cyanophyceae</taxon>
        <taxon>Pseudanabaenales</taxon>
        <taxon>Pseudanabaenaceae</taxon>
        <taxon>Pseudanabaena</taxon>
    </lineage>
</organism>